<dbReference type="EMBL" id="MEVH01000031">
    <property type="protein sequence ID" value="OGC51083.1"/>
    <property type="molecule type" value="Genomic_DNA"/>
</dbReference>
<sequence length="235" mass="25650">MNLNGVSSEEKLVQPQRHNSYPRISRRFFITGSTLLAVTALADRSTRSLPIQVATGVQTPSGASAIQEVLSRSQLFVDTKIDSATGQVIRKVISATGTNGSQVNFSLTPVFGNDSPTFISDMTGSKKFAYTSNLRINYSGEVNPVYLSGWYGGFSEDEDLMTSGYRDSGSGARMFFEIFSSKEGRMVRVELTSWSNENLPTTAVLDPYEIDLSALNNLEETLCQAIANRQLVSDG</sequence>
<proteinExistence type="predicted"/>
<dbReference type="AlphaFoldDB" id="A0A1F4V3M5"/>
<protein>
    <submittedName>
        <fullName evidence="1">Uncharacterized protein</fullName>
    </submittedName>
</protein>
<comment type="caution">
    <text evidence="1">The sequence shown here is derived from an EMBL/GenBank/DDBJ whole genome shotgun (WGS) entry which is preliminary data.</text>
</comment>
<gene>
    <name evidence="1" type="ORF">A2982_02335</name>
</gene>
<dbReference type="Proteomes" id="UP000178771">
    <property type="component" value="Unassembled WGS sequence"/>
</dbReference>
<evidence type="ECO:0000313" key="1">
    <source>
        <dbReference type="EMBL" id="OGC51083.1"/>
    </source>
</evidence>
<reference evidence="1 2" key="1">
    <citation type="journal article" date="2016" name="Nat. Commun.">
        <title>Thousands of microbial genomes shed light on interconnected biogeochemical processes in an aquifer system.</title>
        <authorList>
            <person name="Anantharaman K."/>
            <person name="Brown C.T."/>
            <person name="Hug L.A."/>
            <person name="Sharon I."/>
            <person name="Castelle C.J."/>
            <person name="Probst A.J."/>
            <person name="Thomas B.C."/>
            <person name="Singh A."/>
            <person name="Wilkins M.J."/>
            <person name="Karaoz U."/>
            <person name="Brodie E.L."/>
            <person name="Williams K.H."/>
            <person name="Hubbard S.S."/>
            <person name="Banfield J.F."/>
        </authorList>
    </citation>
    <scope>NUCLEOTIDE SEQUENCE [LARGE SCALE GENOMIC DNA]</scope>
</reference>
<evidence type="ECO:0000313" key="2">
    <source>
        <dbReference type="Proteomes" id="UP000178771"/>
    </source>
</evidence>
<name>A0A1F4V3M5_UNCKA</name>
<accession>A0A1F4V3M5</accession>
<organism evidence="1 2">
    <name type="scientific">candidate division WWE3 bacterium RIFCSPLOWO2_01_FULL_39_13</name>
    <dbReference type="NCBI Taxonomy" id="1802624"/>
    <lineage>
        <taxon>Bacteria</taxon>
        <taxon>Katanobacteria</taxon>
    </lineage>
</organism>
<dbReference type="STRING" id="1802624.A2982_02335"/>